<dbReference type="KEGG" id="srub:C2R22_01130"/>
<reference evidence="1 2" key="1">
    <citation type="submission" date="2018-01" db="EMBL/GenBank/DDBJ databases">
        <title>Complete genome sequence of Salinigranum rubrum GX10T, an extremely halophilic archaeon isolated from a marine solar saltern.</title>
        <authorList>
            <person name="Han S."/>
        </authorList>
    </citation>
    <scope>NUCLEOTIDE SEQUENCE [LARGE SCALE GENOMIC DNA]</scope>
    <source>
        <strain evidence="1 2">GX10</strain>
    </source>
</reference>
<name>A0A2I8VEV4_9EURY</name>
<evidence type="ECO:0008006" key="3">
    <source>
        <dbReference type="Google" id="ProtNLM"/>
    </source>
</evidence>
<protein>
    <recommendedName>
        <fullName evidence="3">VOC domain-containing protein</fullName>
    </recommendedName>
</protein>
<gene>
    <name evidence="1" type="ORF">C2R22_01130</name>
</gene>
<proteinExistence type="predicted"/>
<evidence type="ECO:0000313" key="1">
    <source>
        <dbReference type="EMBL" id="AUV80431.1"/>
    </source>
</evidence>
<evidence type="ECO:0000313" key="2">
    <source>
        <dbReference type="Proteomes" id="UP000236584"/>
    </source>
</evidence>
<dbReference type="SUPFAM" id="SSF54593">
    <property type="entry name" value="Glyoxalase/Bleomycin resistance protein/Dihydroxybiphenyl dioxygenase"/>
    <property type="match status" value="1"/>
</dbReference>
<dbReference type="OrthoDB" id="140502at2157"/>
<dbReference type="InterPro" id="IPR029068">
    <property type="entry name" value="Glyas_Bleomycin-R_OHBP_Dase"/>
</dbReference>
<dbReference type="RefSeq" id="WP_103423939.1">
    <property type="nucleotide sequence ID" value="NZ_CP026309.1"/>
</dbReference>
<dbReference type="EMBL" id="CP026309">
    <property type="protein sequence ID" value="AUV80431.1"/>
    <property type="molecule type" value="Genomic_DNA"/>
</dbReference>
<organism evidence="1 2">
    <name type="scientific">Salinigranum rubrum</name>
    <dbReference type="NCBI Taxonomy" id="755307"/>
    <lineage>
        <taxon>Archaea</taxon>
        <taxon>Methanobacteriati</taxon>
        <taxon>Methanobacteriota</taxon>
        <taxon>Stenosarchaea group</taxon>
        <taxon>Halobacteria</taxon>
        <taxon>Halobacteriales</taxon>
        <taxon>Haloferacaceae</taxon>
        <taxon>Salinigranum</taxon>
    </lineage>
</organism>
<accession>A0A2I8VEV4</accession>
<sequence>MPFRDEVRVMLDQAADPEDVRPNGADEHGWDAYVWVADVEELFAEFETRDAHIVYDPVVKAEYDMKEFAVRDRDGYVLVFGEDVK</sequence>
<dbReference type="AlphaFoldDB" id="A0A2I8VEV4"/>
<keyword evidence="2" id="KW-1185">Reference proteome</keyword>
<dbReference type="Gene3D" id="3.10.180.10">
    <property type="entry name" value="2,3-Dihydroxybiphenyl 1,2-Dioxygenase, domain 1"/>
    <property type="match status" value="1"/>
</dbReference>
<dbReference type="Proteomes" id="UP000236584">
    <property type="component" value="Chromosome"/>
</dbReference>
<dbReference type="GeneID" id="35590649"/>